<feature type="compositionally biased region" description="Polar residues" evidence="1">
    <location>
        <begin position="570"/>
        <end position="617"/>
    </location>
</feature>
<keyword evidence="3" id="KW-0614">Plasmid</keyword>
<geneLocation type="plasmid" evidence="3 4">
    <name>Cy782202</name>
</geneLocation>
<accession>E0UMI0</accession>
<dbReference type="OrthoDB" id="436463at2"/>
<sequence>MANLYIHEFSTGIQVDGDGRDWVSRGFTGDYMNKTLNPIPTAIHSAITNREFAVAEGASREDPAIIGREIEGTTERWSVVAVVTRGRDDRGRSVSLYRYFLAEGLGHLTDILCWLRTQGGLLIFDPFDIQTIRQPHQYDTVQTSNVPIKSELQNLLHNEAPIIIPYNQPCTPLIIDAMAKEKSRGIEAIAWAYKVEALETPTRFQVIQAVSEKAEQLLQKAKTTTPKLSTVVAEEGQIKTAIKGLMSREKPKLDQLKIFDSALKNSKIDDNYWKIIFDSQGAKDALSQGIYSASMVRLMTLQAIARPTHLFLFLGWMQKRENQSAHYEVSERFQQEVLNTVRGQCSEIDNRITEGVRWLIANLINYPDQVEPAVWLFKLNTGLWGNAYQTQLKQKLKDDFNFKKAYPREYFSSLATNNHLKFFNNKAWEPILDDLDKAWNSNNIIFNKEYLPIAQLFENLEDYSISIFFYYLAQELVPKEVFDKAEISSFRVYIYGIHISREVTDWEEALIFIQKIGGQIVPVYFVLTLLILFTGLGFGGGYLIGNKTAQNASNFHNDNIGQIPEKIPNAQASNSSPKPTSSANPSQQTFPSPKVTQKPSSSKTTASNQSPQPVQNELTVKIKTAVNQFESKDKTKESLEGLAKEFITVHNIKKEDVENAIAQALAKNLNFQKKNTNPEKEEWVKAIINYQAYFMQAKEEHRDGIIQKNGNTYNTLKCDIAQNYLKIKLLSKPDICTKNTRLNPPKTI</sequence>
<keyword evidence="4" id="KW-1185">Reference proteome</keyword>
<dbReference type="Proteomes" id="UP000008206">
    <property type="component" value="Plasmid Cy782202"/>
</dbReference>
<dbReference type="KEGG" id="cyj:Cyan7822_6373"/>
<evidence type="ECO:0000256" key="2">
    <source>
        <dbReference type="SAM" id="Phobius"/>
    </source>
</evidence>
<proteinExistence type="predicted"/>
<organism evidence="3 4">
    <name type="scientific">Gloeothece verrucosa (strain PCC 7822)</name>
    <name type="common">Cyanothece sp. (strain PCC 7822)</name>
    <dbReference type="NCBI Taxonomy" id="497965"/>
    <lineage>
        <taxon>Bacteria</taxon>
        <taxon>Bacillati</taxon>
        <taxon>Cyanobacteriota</taxon>
        <taxon>Cyanophyceae</taxon>
        <taxon>Oscillatoriophycideae</taxon>
        <taxon>Chroococcales</taxon>
        <taxon>Aphanothecaceae</taxon>
        <taxon>Gloeothece</taxon>
        <taxon>Gloeothece verrucosa</taxon>
    </lineage>
</organism>
<keyword evidence="2" id="KW-0472">Membrane</keyword>
<protein>
    <submittedName>
        <fullName evidence="3">Uncharacterized protein</fullName>
    </submittedName>
</protein>
<feature type="transmembrane region" description="Helical" evidence="2">
    <location>
        <begin position="523"/>
        <end position="544"/>
    </location>
</feature>
<dbReference type="AlphaFoldDB" id="E0UMI0"/>
<evidence type="ECO:0000256" key="1">
    <source>
        <dbReference type="SAM" id="MobiDB-lite"/>
    </source>
</evidence>
<name>E0UMI0_GLOV7</name>
<feature type="region of interest" description="Disordered" evidence="1">
    <location>
        <begin position="555"/>
        <end position="617"/>
    </location>
</feature>
<dbReference type="EMBL" id="CP002200">
    <property type="protein sequence ID" value="ADN18160.1"/>
    <property type="molecule type" value="Genomic_DNA"/>
</dbReference>
<keyword evidence="2" id="KW-1133">Transmembrane helix</keyword>
<evidence type="ECO:0000313" key="3">
    <source>
        <dbReference type="EMBL" id="ADN18160.1"/>
    </source>
</evidence>
<keyword evidence="2" id="KW-0812">Transmembrane</keyword>
<evidence type="ECO:0000313" key="4">
    <source>
        <dbReference type="Proteomes" id="UP000008206"/>
    </source>
</evidence>
<gene>
    <name evidence="3" type="ordered locus">Cyan7822_6373</name>
</gene>
<dbReference type="HOGENOM" id="CLU_015414_0_0_3"/>
<reference evidence="4" key="1">
    <citation type="journal article" date="2011" name="MBio">
        <title>Novel metabolic attributes of the genus Cyanothece, comprising a group of unicellular nitrogen-fixing Cyanobacteria.</title>
        <authorList>
            <person name="Bandyopadhyay A."/>
            <person name="Elvitigala T."/>
            <person name="Welsh E."/>
            <person name="Stockel J."/>
            <person name="Liberton M."/>
            <person name="Min H."/>
            <person name="Sherman L.A."/>
            <person name="Pakrasi H.B."/>
        </authorList>
    </citation>
    <scope>NUCLEOTIDE SEQUENCE [LARGE SCALE GENOMIC DNA]</scope>
    <source>
        <strain evidence="4">PCC 7822</strain>
        <plasmid evidence="4">Cy782202</plasmid>
    </source>
</reference>
<dbReference type="RefSeq" id="WP_013334908.1">
    <property type="nucleotide sequence ID" value="NC_014534.1"/>
</dbReference>